<protein>
    <recommendedName>
        <fullName evidence="2">GIY-YIG domain-containing protein</fullName>
    </recommendedName>
</protein>
<dbReference type="AlphaFoldDB" id="A0A448ZYR5"/>
<sequence>MDDYFVPFKKRPKMNFSICTKYDSQFSSYKGIYLIKIGDEYYVGKTNSTFGRRFSNHRVLIKKYLQDIETTGSYKETFTSGRWDSKHLYSKFVMAMTQNNIKIEQIEFFVIEFQKEKYDDKFLMARENYYIEHFKSYIYGMNQIGITILAHEILYKFIYRGIKLTKSDLEEYKERFILDEKKFVNFLKQIYEKHLFIYKWVRFNIRNGINFYRHLLEFGFNKFQRYEDEISDFKELFSNI</sequence>
<gene>
    <name evidence="1" type="ORF">NCTC10113_01321</name>
</gene>
<organism evidence="1">
    <name type="scientific">Metamycoplasma salivarium</name>
    <name type="common">Mycoplasma salivarium</name>
    <dbReference type="NCBI Taxonomy" id="2124"/>
    <lineage>
        <taxon>Bacteria</taxon>
        <taxon>Bacillati</taxon>
        <taxon>Mycoplasmatota</taxon>
        <taxon>Mycoplasmoidales</taxon>
        <taxon>Metamycoplasmataceae</taxon>
        <taxon>Metamycoplasma</taxon>
    </lineage>
</organism>
<reference evidence="1" key="1">
    <citation type="submission" date="2019-01" db="EMBL/GenBank/DDBJ databases">
        <authorList>
            <consortium name="Pathogen Informatics"/>
        </authorList>
    </citation>
    <scope>NUCLEOTIDE SEQUENCE [LARGE SCALE GENOMIC DNA]</scope>
    <source>
        <strain evidence="1">NCTC10113</strain>
    </source>
</reference>
<dbReference type="RefSeq" id="WP_024544346.1">
    <property type="nucleotide sequence ID" value="NZ_LR214938.2"/>
</dbReference>
<evidence type="ECO:0000313" key="1">
    <source>
        <dbReference type="EMBL" id="VEU56412.1"/>
    </source>
</evidence>
<name>A0A448ZYR5_METSV</name>
<evidence type="ECO:0008006" key="2">
    <source>
        <dbReference type="Google" id="ProtNLM"/>
    </source>
</evidence>
<accession>A0A448ZYR5</accession>
<proteinExistence type="predicted"/>
<dbReference type="EMBL" id="LR214939">
    <property type="protein sequence ID" value="VEU56412.1"/>
    <property type="molecule type" value="Genomic_DNA"/>
</dbReference>
<keyword evidence="1" id="KW-0614">Plasmid</keyword>
<geneLocation type="plasmid" evidence="1">
    <name>2</name>
</geneLocation>